<organism evidence="1 2">
    <name type="scientific">Rufibacter quisquiliarum</name>
    <dbReference type="NCBI Taxonomy" id="1549639"/>
    <lineage>
        <taxon>Bacteria</taxon>
        <taxon>Pseudomonadati</taxon>
        <taxon>Bacteroidota</taxon>
        <taxon>Cytophagia</taxon>
        <taxon>Cytophagales</taxon>
        <taxon>Hymenobacteraceae</taxon>
        <taxon>Rufibacter</taxon>
    </lineage>
</organism>
<evidence type="ECO:0000313" key="2">
    <source>
        <dbReference type="Proteomes" id="UP000563094"/>
    </source>
</evidence>
<evidence type="ECO:0000313" key="1">
    <source>
        <dbReference type="EMBL" id="MBA9078385.1"/>
    </source>
</evidence>
<keyword evidence="2" id="KW-1185">Reference proteome</keyword>
<dbReference type="RefSeq" id="WP_182513626.1">
    <property type="nucleotide sequence ID" value="NZ_JACJIQ010000012.1"/>
</dbReference>
<sequence>MRILYAIQGTGNGHLSRALDIVPLLQKRCQLDILVSGCQADLVLPFEVKYRCHGLSFIFGKKGGVNFVKTFAQLQTKVFYEQVRDLPVEDYDLVISDFEPISAWACYFKKKPCVALSHQSAVLDPKAPQPKKDDYLGRFILKNYAPATAHYGFHFERFSKNTFTPVIRSQVRELEPTNQGHYTVYLPAYEDEVLLKKLSSFQDVKWEVFSKHNQSPIRQGNIHIKPINNEQFVQSMASSAGVLCGAGFETPAEALYLQKKLLVVPMKRQYEQHCNAGALAAMGVPVIKSLKSKHLPTIAEWLAHGQVIPVHYPNETEQIIDLVLETHAVPAVVHP</sequence>
<accession>A0A839GSA6</accession>
<comment type="caution">
    <text evidence="1">The sequence shown here is derived from an EMBL/GenBank/DDBJ whole genome shotgun (WGS) entry which is preliminary data.</text>
</comment>
<protein>
    <submittedName>
        <fullName evidence="1">Uncharacterized protein (TIGR00661 family)</fullName>
    </submittedName>
</protein>
<dbReference type="AlphaFoldDB" id="A0A839GSA6"/>
<dbReference type="SUPFAM" id="SSF53756">
    <property type="entry name" value="UDP-Glycosyltransferase/glycogen phosphorylase"/>
    <property type="match status" value="1"/>
</dbReference>
<reference evidence="1 2" key="1">
    <citation type="submission" date="2020-08" db="EMBL/GenBank/DDBJ databases">
        <title>Genomic Encyclopedia of Type Strains, Phase IV (KMG-IV): sequencing the most valuable type-strain genomes for metagenomic binning, comparative biology and taxonomic classification.</title>
        <authorList>
            <person name="Goeker M."/>
        </authorList>
    </citation>
    <scope>NUCLEOTIDE SEQUENCE [LARGE SCALE GENOMIC DNA]</scope>
    <source>
        <strain evidence="1 2">DSM 29854</strain>
    </source>
</reference>
<dbReference type="Proteomes" id="UP000563094">
    <property type="component" value="Unassembled WGS sequence"/>
</dbReference>
<dbReference type="Gene3D" id="3.40.50.2000">
    <property type="entry name" value="Glycogen Phosphorylase B"/>
    <property type="match status" value="1"/>
</dbReference>
<dbReference type="EMBL" id="JACJIQ010000012">
    <property type="protein sequence ID" value="MBA9078385.1"/>
    <property type="molecule type" value="Genomic_DNA"/>
</dbReference>
<name>A0A839GSA6_9BACT</name>
<proteinExistence type="predicted"/>
<gene>
    <name evidence="1" type="ORF">FHS90_003111</name>
</gene>
<dbReference type="Pfam" id="PF13528">
    <property type="entry name" value="Glyco_trans_1_3"/>
    <property type="match status" value="1"/>
</dbReference>